<organism evidence="1 2">
    <name type="scientific">Irpex rosettiformis</name>
    <dbReference type="NCBI Taxonomy" id="378272"/>
    <lineage>
        <taxon>Eukaryota</taxon>
        <taxon>Fungi</taxon>
        <taxon>Dikarya</taxon>
        <taxon>Basidiomycota</taxon>
        <taxon>Agaricomycotina</taxon>
        <taxon>Agaricomycetes</taxon>
        <taxon>Polyporales</taxon>
        <taxon>Irpicaceae</taxon>
        <taxon>Irpex</taxon>
    </lineage>
</organism>
<reference evidence="1" key="1">
    <citation type="journal article" date="2021" name="Environ. Microbiol.">
        <title>Gene family expansions and transcriptome signatures uncover fungal adaptations to wood decay.</title>
        <authorList>
            <person name="Hage H."/>
            <person name="Miyauchi S."/>
            <person name="Viragh M."/>
            <person name="Drula E."/>
            <person name="Min B."/>
            <person name="Chaduli D."/>
            <person name="Navarro D."/>
            <person name="Favel A."/>
            <person name="Norest M."/>
            <person name="Lesage-Meessen L."/>
            <person name="Balint B."/>
            <person name="Merenyi Z."/>
            <person name="de Eugenio L."/>
            <person name="Morin E."/>
            <person name="Martinez A.T."/>
            <person name="Baldrian P."/>
            <person name="Stursova M."/>
            <person name="Martinez M.J."/>
            <person name="Novotny C."/>
            <person name="Magnuson J.K."/>
            <person name="Spatafora J.W."/>
            <person name="Maurice S."/>
            <person name="Pangilinan J."/>
            <person name="Andreopoulos W."/>
            <person name="LaButti K."/>
            <person name="Hundley H."/>
            <person name="Na H."/>
            <person name="Kuo A."/>
            <person name="Barry K."/>
            <person name="Lipzen A."/>
            <person name="Henrissat B."/>
            <person name="Riley R."/>
            <person name="Ahrendt S."/>
            <person name="Nagy L.G."/>
            <person name="Grigoriev I.V."/>
            <person name="Martin F."/>
            <person name="Rosso M.N."/>
        </authorList>
    </citation>
    <scope>NUCLEOTIDE SEQUENCE</scope>
    <source>
        <strain evidence="1">CBS 384.51</strain>
    </source>
</reference>
<sequence>MTDKEIRLHDTVEDESQLSTPIAPHQHINSGEGVDRHDNDMETLHSYSTTTVSAPEDEHPHTDGARDDERLDIEPRAIMLPVPTSSSDNESSDVLTDGYPPTMLVALDALPLEAATAPINVGAGSRFVETPSATTARELKRLYDQHIGAGKGAPVRSPFVITAFTSQHGKQMYRVGRRDMDRAPRGDADDLDIGVGRVQSTSPERVGWYHAQTSAANAPNAKRRSRVSVYSFFKNGPAHPPTKTAPRQDGTRSPPARRLRKTRSIPNMASAADGNAVPAAATPTHAAGRPHAHSVSSVDAFRPTSLPPPVLEPAPKDTQQDYLASVMCWDTMPSSPLSSGSGLPSTRSFHSSSDRHRGFNGDDHLEDTIRYPFGHGISFDPPIRPSPSHLSSPPLLREMQSFESGLTARADPSPRTTRMGSLRGRRSDESISITDEEPKPEEDPKQESIVDPLPSITHVDDTLYTRYSTDLFEVVQNYKGLPVLDKVADIPDPPTIKLSLKSDNLAAPRDDPRFVIWGEVEGDQFDDALASRGAADFPSGHSSLPRSRGARDRASSAIVERPSSILTTTTEHPKRVLIAATIERWIAQLTSELNYDELLIFFLTYRTYVSALDLGHLLICRFHWALGEPRSSQDDTVRRIVRARTFIAIRYWLLTFFSTDFVPNRELRLLFANWLNNLRNDPVLQRHKDAPSIVQKLRKVALDCKEGHTRGQSSKKRSTEKTNTVTPASVDFSQGDFAENLRKAIGKPSEDTDIDLDFDSVPATGAEFVSNLNLSSSGTTAVDLAMMRQPLHLTYLQLGKQTAVAATGDVLPAQLPLPVPHSAISRVVVNAIGRLGRWKRVLNYRALNTRGAPVRPSLTMGSGCLDTSSFDLEANETGDLLLEQGGVEKYLKMFENQRKPHVGNTLIHSLAAPPPLGLLPPPSSASSMVSRTPRSSLEPLTETSDEGSSTEESHQQPPVRARSPSSRTSLASDSIRFRHSVSEADSTAKSPWEVEVVSIDDLDLSDLSSEDLHAPPPQSGLRKMGRRLPNRRDFELVRRSADSVSSMGIHSNHERDSVLSTGSSAVSSGPEMAGPIHEWQMTALVDSLSDDDEPGDVEAALKRLEGQINHDKQQHKQTKVDEWVKSINRTRHVNKGLNAGLRRYSSDEEDYGEVQHSLRDGGLDQLSRSHPSSRSSVGSAVSPVSAYPTQAAESTVPPGLDHSPSASNGGTAVQDVGAADPSSRMPKFSSSPSPSEKSPSLNIQSLALSLGSSAFVRPEKNLKRHRSFVLAYKSEVIVQHFCVIDRDLFLALKFEELVSPEWIHSAEEYNVLDWSAYVRERHTMKIEHHIVAPPLTVIRNRFNLTVNFVISEIALTHPSERVIIYSKFVRIAWKAYTLRNYHLLVAIIAGLDSSWVQRALKQTRAKKPPIWESRVHHDLRQWCSSQDDFKHIRAAVESLAEAKSRVVGSPEPSHQATIEPQSVTSRARAASEGKPLLPPSCVPFFGIYLSQLHRFNSLPDLIDPTAPHEPVGMDPETGVFDPLSHPEVFSYLAPLPPSVQLEPLINVQKQRLVAGVVKSFVSGQHLAIKAEFPVEKKLFQKCIKLRGLEPDTLQRVLALYSKWES</sequence>
<dbReference type="Proteomes" id="UP001055072">
    <property type="component" value="Unassembled WGS sequence"/>
</dbReference>
<protein>
    <submittedName>
        <fullName evidence="1">Uncharacterized protein</fullName>
    </submittedName>
</protein>
<accession>A0ACB8UD82</accession>
<dbReference type="EMBL" id="MU274904">
    <property type="protein sequence ID" value="KAI0092278.1"/>
    <property type="molecule type" value="Genomic_DNA"/>
</dbReference>
<evidence type="ECO:0000313" key="2">
    <source>
        <dbReference type="Proteomes" id="UP001055072"/>
    </source>
</evidence>
<evidence type="ECO:0000313" key="1">
    <source>
        <dbReference type="EMBL" id="KAI0092278.1"/>
    </source>
</evidence>
<name>A0ACB8UD82_9APHY</name>
<keyword evidence="2" id="KW-1185">Reference proteome</keyword>
<comment type="caution">
    <text evidence="1">The sequence shown here is derived from an EMBL/GenBank/DDBJ whole genome shotgun (WGS) entry which is preliminary data.</text>
</comment>
<proteinExistence type="predicted"/>
<gene>
    <name evidence="1" type="ORF">BDY19DRAFT_929266</name>
</gene>